<protein>
    <submittedName>
        <fullName evidence="1">Uncharacterized protein</fullName>
    </submittedName>
</protein>
<organism evidence="1">
    <name type="scientific">Aspergillus niger</name>
    <dbReference type="NCBI Taxonomy" id="5061"/>
    <lineage>
        <taxon>Eukaryota</taxon>
        <taxon>Fungi</taxon>
        <taxon>Dikarya</taxon>
        <taxon>Ascomycota</taxon>
        <taxon>Pezizomycotina</taxon>
        <taxon>Eurotiomycetes</taxon>
        <taxon>Eurotiomycetidae</taxon>
        <taxon>Eurotiales</taxon>
        <taxon>Aspergillaceae</taxon>
        <taxon>Aspergillus</taxon>
        <taxon>Aspergillus subgen. Circumdati</taxon>
    </lineage>
</organism>
<dbReference type="KEGG" id="ang:An12g03080"/>
<evidence type="ECO:0000313" key="1">
    <source>
        <dbReference type="RefSeq" id="XP_059601836.1"/>
    </source>
</evidence>
<gene>
    <name evidence="1" type="ORF">An12g03080</name>
</gene>
<dbReference type="VEuPathDB" id="FungiDB:An12g03080"/>
<proteinExistence type="predicted"/>
<reference evidence="1" key="2">
    <citation type="submission" date="2025-08" db="UniProtKB">
        <authorList>
            <consortium name="RefSeq"/>
        </authorList>
    </citation>
    <scope>IDENTIFICATION</scope>
</reference>
<dbReference type="GeneID" id="84592512"/>
<dbReference type="AlphaFoldDB" id="A0AAJ8E061"/>
<reference evidence="1" key="1">
    <citation type="submission" date="2025-02" db="EMBL/GenBank/DDBJ databases">
        <authorList>
            <consortium name="NCBI Genome Project"/>
        </authorList>
    </citation>
    <scope>NUCLEOTIDE SEQUENCE</scope>
</reference>
<dbReference type="RefSeq" id="XP_059601836.1">
    <property type="nucleotide sequence ID" value="XM_059750773.1"/>
</dbReference>
<name>A0AAJ8E061_ASPNG</name>
<accession>A0AAJ8E061</accession>
<sequence length="43" mass="4745">MNKIVDDSELSASPALHNTTITLQNRKIQRYTQGGLTIGEKDS</sequence>